<dbReference type="CDD" id="cd00093">
    <property type="entry name" value="HTH_XRE"/>
    <property type="match status" value="1"/>
</dbReference>
<dbReference type="Proteomes" id="UP001523550">
    <property type="component" value="Unassembled WGS sequence"/>
</dbReference>
<dbReference type="CDD" id="cd06529">
    <property type="entry name" value="S24_LexA-like"/>
    <property type="match status" value="1"/>
</dbReference>
<name>A0ABT1G4N9_9GAMM</name>
<reference evidence="5 6" key="1">
    <citation type="submission" date="2022-03" db="EMBL/GenBank/DDBJ databases">
        <title>Genomic Encyclopedia of Type Strains, Phase III (KMG-III): the genomes of soil and plant-associated and newly described type strains.</title>
        <authorList>
            <person name="Whitman W."/>
        </authorList>
    </citation>
    <scope>NUCLEOTIDE SEQUENCE [LARGE SCALE GENOMIC DNA]</scope>
    <source>
        <strain evidence="5 6">BSker1</strain>
    </source>
</reference>
<organism evidence="5 6">
    <name type="scientific">Natronospira proteinivora</name>
    <dbReference type="NCBI Taxonomy" id="1807133"/>
    <lineage>
        <taxon>Bacteria</taxon>
        <taxon>Pseudomonadati</taxon>
        <taxon>Pseudomonadota</taxon>
        <taxon>Gammaproteobacteria</taxon>
        <taxon>Natronospirales</taxon>
        <taxon>Natronospiraceae</taxon>
        <taxon>Natronospira</taxon>
    </lineage>
</organism>
<proteinExistence type="predicted"/>
<dbReference type="Gene3D" id="1.10.260.40">
    <property type="entry name" value="lambda repressor-like DNA-binding domains"/>
    <property type="match status" value="1"/>
</dbReference>
<comment type="caution">
    <text evidence="5">The sequence shown here is derived from an EMBL/GenBank/DDBJ whole genome shotgun (WGS) entry which is preliminary data.</text>
</comment>
<dbReference type="InterPro" id="IPR010982">
    <property type="entry name" value="Lambda_DNA-bd_dom_sf"/>
</dbReference>
<keyword evidence="3" id="KW-0804">Transcription</keyword>
<gene>
    <name evidence="5" type="ORF">J2T60_000220</name>
</gene>
<evidence type="ECO:0000313" key="5">
    <source>
        <dbReference type="EMBL" id="MCP1726255.1"/>
    </source>
</evidence>
<evidence type="ECO:0000256" key="2">
    <source>
        <dbReference type="ARBA" id="ARBA00023125"/>
    </source>
</evidence>
<evidence type="ECO:0000256" key="1">
    <source>
        <dbReference type="ARBA" id="ARBA00023015"/>
    </source>
</evidence>
<accession>A0ABT1G4N9</accession>
<evidence type="ECO:0000256" key="3">
    <source>
        <dbReference type="ARBA" id="ARBA00023163"/>
    </source>
</evidence>
<dbReference type="RefSeq" id="WP_253444228.1">
    <property type="nucleotide sequence ID" value="NZ_JALJYF010000001.1"/>
</dbReference>
<keyword evidence="6" id="KW-1185">Reference proteome</keyword>
<keyword evidence="2" id="KW-0238">DNA-binding</keyword>
<protein>
    <submittedName>
        <fullName evidence="5">Phage repressor protein C with HTH and peptisase S24 domain</fullName>
    </submittedName>
</protein>
<evidence type="ECO:0000313" key="6">
    <source>
        <dbReference type="Proteomes" id="UP001523550"/>
    </source>
</evidence>
<dbReference type="Pfam" id="PF01381">
    <property type="entry name" value="HTH_3"/>
    <property type="match status" value="1"/>
</dbReference>
<dbReference type="SUPFAM" id="SSF51306">
    <property type="entry name" value="LexA/Signal peptidase"/>
    <property type="match status" value="1"/>
</dbReference>
<dbReference type="SUPFAM" id="SSF47413">
    <property type="entry name" value="lambda repressor-like DNA-binding domains"/>
    <property type="match status" value="1"/>
</dbReference>
<dbReference type="InterPro" id="IPR036286">
    <property type="entry name" value="LexA/Signal_pep-like_sf"/>
</dbReference>
<sequence>MLKTRLRKCAELVGNGASLARATGIPRRTLETYLSGTAEPKASRLADIARVAGVSGHWLLTGEGTSRSNGGEPVSEFQLVQRPAVSKADPPRRAGEVAGNGGLGFQREWIARQGWEERHLRLLEAHGDSMVPTICDGSLLLVDVSVNILQEEGIFLLEVDDILLLRRLQFDVEGGVLAVNDNPAYREQYLRKAHKDELSVYGKVVWVGNRIA</sequence>
<dbReference type="PROSITE" id="PS50943">
    <property type="entry name" value="HTH_CROC1"/>
    <property type="match status" value="1"/>
</dbReference>
<dbReference type="InterPro" id="IPR015927">
    <property type="entry name" value="Peptidase_S24_S26A/B/C"/>
</dbReference>
<dbReference type="InterPro" id="IPR039418">
    <property type="entry name" value="LexA-like"/>
</dbReference>
<dbReference type="InterPro" id="IPR001387">
    <property type="entry name" value="Cro/C1-type_HTH"/>
</dbReference>
<dbReference type="PANTHER" id="PTHR40661">
    <property type="match status" value="1"/>
</dbReference>
<dbReference type="Gene3D" id="2.10.109.10">
    <property type="entry name" value="Umud Fragment, subunit A"/>
    <property type="match status" value="1"/>
</dbReference>
<keyword evidence="1" id="KW-0805">Transcription regulation</keyword>
<dbReference type="PANTHER" id="PTHR40661:SF3">
    <property type="entry name" value="FELS-1 PROPHAGE TRANSCRIPTIONAL REGULATOR"/>
    <property type="match status" value="1"/>
</dbReference>
<dbReference type="Pfam" id="PF00717">
    <property type="entry name" value="Peptidase_S24"/>
    <property type="match status" value="1"/>
</dbReference>
<evidence type="ECO:0000259" key="4">
    <source>
        <dbReference type="PROSITE" id="PS50943"/>
    </source>
</evidence>
<dbReference type="EMBL" id="JALJYF010000001">
    <property type="protein sequence ID" value="MCP1726255.1"/>
    <property type="molecule type" value="Genomic_DNA"/>
</dbReference>
<feature type="domain" description="HTH cro/C1-type" evidence="4">
    <location>
        <begin position="19"/>
        <end position="59"/>
    </location>
</feature>